<dbReference type="RefSeq" id="WP_208829897.1">
    <property type="nucleotide sequence ID" value="NZ_CP072110.1"/>
</dbReference>
<dbReference type="AlphaFoldDB" id="A0A975HH11"/>
<accession>A0A975HH11</accession>
<dbReference type="Pfam" id="PF26604">
    <property type="entry name" value="CBU_0592"/>
    <property type="match status" value="2"/>
</dbReference>
<feature type="transmembrane region" description="Helical" evidence="1">
    <location>
        <begin position="161"/>
        <end position="180"/>
    </location>
</feature>
<feature type="transmembrane region" description="Helical" evidence="1">
    <location>
        <begin position="6"/>
        <end position="23"/>
    </location>
</feature>
<dbReference type="Proteomes" id="UP000682739">
    <property type="component" value="Chromosome"/>
</dbReference>
<evidence type="ECO:0000256" key="1">
    <source>
        <dbReference type="SAM" id="Phobius"/>
    </source>
</evidence>
<keyword evidence="1" id="KW-1133">Transmembrane helix</keyword>
<protein>
    <recommendedName>
        <fullName evidence="2">CBU-0592-like domain-containing protein</fullName>
    </recommendedName>
</protein>
<evidence type="ECO:0000259" key="2">
    <source>
        <dbReference type="Pfam" id="PF26604"/>
    </source>
</evidence>
<proteinExistence type="predicted"/>
<dbReference type="KEGG" id="psym:J1N51_07330"/>
<gene>
    <name evidence="3" type="ORF">J1N51_07330</name>
</gene>
<dbReference type="NCBIfam" id="NF047864">
    <property type="entry name" value="CBU_0592_membra"/>
    <property type="match status" value="1"/>
</dbReference>
<feature type="transmembrane region" description="Helical" evidence="1">
    <location>
        <begin position="55"/>
        <end position="72"/>
    </location>
</feature>
<evidence type="ECO:0000313" key="3">
    <source>
        <dbReference type="EMBL" id="QTH62595.1"/>
    </source>
</evidence>
<feature type="transmembrane region" description="Helical" evidence="1">
    <location>
        <begin position="109"/>
        <end position="129"/>
    </location>
</feature>
<feature type="domain" description="CBU-0592-like" evidence="2">
    <location>
        <begin position="3"/>
        <end position="72"/>
    </location>
</feature>
<keyword evidence="1" id="KW-0472">Membrane</keyword>
<keyword evidence="4" id="KW-1185">Reference proteome</keyword>
<dbReference type="InterPro" id="IPR058058">
    <property type="entry name" value="CBU_0592-like"/>
</dbReference>
<feature type="transmembrane region" description="Helical" evidence="1">
    <location>
        <begin position="84"/>
        <end position="103"/>
    </location>
</feature>
<evidence type="ECO:0000313" key="4">
    <source>
        <dbReference type="Proteomes" id="UP000682739"/>
    </source>
</evidence>
<feature type="transmembrane region" description="Helical" evidence="1">
    <location>
        <begin position="30"/>
        <end position="49"/>
    </location>
</feature>
<feature type="transmembrane region" description="Helical" evidence="1">
    <location>
        <begin position="136"/>
        <end position="155"/>
    </location>
</feature>
<dbReference type="EMBL" id="CP072110">
    <property type="protein sequence ID" value="QTH62595.1"/>
    <property type="molecule type" value="Genomic_DNA"/>
</dbReference>
<sequence length="187" mass="20934">MIAVLGWFGSVLYLINHAYISLIKDWKETWYYSGNLIAAVALVISSLFIASYQAVVINGFWAVISLLLLMKFDVTKLSFSKRIFYLGLAFFAFAIVGVAYGNGATSEQFYTVLAWSSSYAFCLSYFLFCAKKLSQISYLALNAYAASALLPLLLVQQNWPVFTLEVCWAVISVYGIFAKLENSHLID</sequence>
<keyword evidence="1" id="KW-0812">Transmembrane</keyword>
<feature type="domain" description="CBU-0592-like" evidence="2">
    <location>
        <begin position="111"/>
        <end position="179"/>
    </location>
</feature>
<organism evidence="3 4">
    <name type="scientific">Psychrosphaera ytuae</name>
    <dbReference type="NCBI Taxonomy" id="2820710"/>
    <lineage>
        <taxon>Bacteria</taxon>
        <taxon>Pseudomonadati</taxon>
        <taxon>Pseudomonadota</taxon>
        <taxon>Gammaproteobacteria</taxon>
        <taxon>Alteromonadales</taxon>
        <taxon>Pseudoalteromonadaceae</taxon>
        <taxon>Psychrosphaera</taxon>
    </lineage>
</organism>
<reference evidence="3" key="1">
    <citation type="submission" date="2021-03" db="EMBL/GenBank/DDBJ databases">
        <title>Description of Psychrosphaera ytuae sp. nov. isolated from deep sea sediment of South China Sea.</title>
        <authorList>
            <person name="Zhang J."/>
            <person name="Xu X.-D."/>
        </authorList>
    </citation>
    <scope>NUCLEOTIDE SEQUENCE</scope>
    <source>
        <strain evidence="3">MTZ26</strain>
    </source>
</reference>
<name>A0A975HH11_9GAMM</name>